<evidence type="ECO:0000313" key="2">
    <source>
        <dbReference type="EMBL" id="SER65823.1"/>
    </source>
</evidence>
<evidence type="ECO:0000313" key="5">
    <source>
        <dbReference type="Proteomes" id="UP000186904"/>
    </source>
</evidence>
<dbReference type="Proteomes" id="UP000186904">
    <property type="component" value="Unassembled WGS sequence"/>
</dbReference>
<dbReference type="InterPro" id="IPR025587">
    <property type="entry name" value="DUF4351"/>
</dbReference>
<dbReference type="Proteomes" id="UP000186599">
    <property type="component" value="Unassembled WGS sequence"/>
</dbReference>
<keyword evidence="4" id="KW-1185">Reference proteome</keyword>
<dbReference type="STRING" id="653930.SAMN05216589_1223"/>
<dbReference type="OrthoDB" id="7025307at2"/>
<dbReference type="EMBL" id="FOGN01000001">
    <property type="protein sequence ID" value="SER65823.1"/>
    <property type="molecule type" value="Genomic_DNA"/>
</dbReference>
<dbReference type="EMBL" id="FOUA01000001">
    <property type="protein sequence ID" value="SFL62081.1"/>
    <property type="molecule type" value="Genomic_DNA"/>
</dbReference>
<accession>A0A1I4J789</accession>
<dbReference type="RefSeq" id="WP_074778374.1">
    <property type="nucleotide sequence ID" value="NZ_FOGN01000001.1"/>
</dbReference>
<evidence type="ECO:0000313" key="3">
    <source>
        <dbReference type="EMBL" id="SFL62081.1"/>
    </source>
</evidence>
<feature type="domain" description="DUF4351" evidence="1">
    <location>
        <begin position="249"/>
        <end position="302"/>
    </location>
</feature>
<organism evidence="3 4">
    <name type="scientific">Halopseudomonas bauzanensis</name>
    <dbReference type="NCBI Taxonomy" id="653930"/>
    <lineage>
        <taxon>Bacteria</taxon>
        <taxon>Pseudomonadati</taxon>
        <taxon>Pseudomonadota</taxon>
        <taxon>Gammaproteobacteria</taxon>
        <taxon>Pseudomonadales</taxon>
        <taxon>Pseudomonadaceae</taxon>
        <taxon>Halopseudomonas</taxon>
    </lineage>
</organism>
<name>A0A1I4J789_9GAMM</name>
<dbReference type="PANTHER" id="PTHR35586">
    <property type="entry name" value="SLL1691 PROTEIN"/>
    <property type="match status" value="1"/>
</dbReference>
<dbReference type="PANTHER" id="PTHR35586:SF1">
    <property type="entry name" value="SLL1691 PROTEIN"/>
    <property type="match status" value="1"/>
</dbReference>
<reference evidence="4 5" key="1">
    <citation type="submission" date="2016-10" db="EMBL/GenBank/DDBJ databases">
        <authorList>
            <person name="de Groot N.N."/>
        </authorList>
    </citation>
    <scope>NUCLEOTIDE SEQUENCE [LARGE SCALE GENOMIC DNA]</scope>
    <source>
        <strain evidence="3 4">CGMCC 1.9095</strain>
        <strain evidence="2 5">DSM 22558</strain>
    </source>
</reference>
<protein>
    <recommendedName>
        <fullName evidence="1">DUF4351 domain-containing protein</fullName>
    </recommendedName>
</protein>
<sequence length="307" mass="35400">MSGPTSHDQNFKNLILDYPQQALEFFAAAEAVHLGPGVRITPIRQEQLKSRLGDRFHELDVPLLVEWPDGRRDALLFVLEEETNPARFSIHRLAQYCLELSEMFKTNRVVPVAIFLRAAQKIPETLVLGGDTLTYLSFNYLKCDLANLDANPYLNSSNLVARLNLPNMQWPADRKVDIYAYATRGLFTLEPDPEKQRKYLDFIDIYTALDDNQMHEYQARYPQENSKMVGLTERLLNEGLEKGIEKGMQKGRQEGEVSMLARQLTRRFGPLDEAILQRLQQADSVDLERWADNILDARTLDEVFDRR</sequence>
<dbReference type="Pfam" id="PF14261">
    <property type="entry name" value="DUF4351"/>
    <property type="match status" value="1"/>
</dbReference>
<evidence type="ECO:0000313" key="4">
    <source>
        <dbReference type="Proteomes" id="UP000186599"/>
    </source>
</evidence>
<gene>
    <name evidence="3" type="ORF">SAMN04487855_0403</name>
    <name evidence="2" type="ORF">SAMN05216589_1223</name>
</gene>
<evidence type="ECO:0000259" key="1">
    <source>
        <dbReference type="Pfam" id="PF14261"/>
    </source>
</evidence>
<dbReference type="AlphaFoldDB" id="A0A1I4J789"/>
<proteinExistence type="predicted"/>